<feature type="transmembrane region" description="Helical" evidence="11">
    <location>
        <begin position="166"/>
        <end position="187"/>
    </location>
</feature>
<dbReference type="AlphaFoldDB" id="A0A381RR37"/>
<evidence type="ECO:0000256" key="5">
    <source>
        <dbReference type="ARBA" id="ARBA00022692"/>
    </source>
</evidence>
<evidence type="ECO:0000256" key="8">
    <source>
        <dbReference type="ARBA" id="ARBA00023065"/>
    </source>
</evidence>
<feature type="transmembrane region" description="Helical" evidence="11">
    <location>
        <begin position="73"/>
        <end position="96"/>
    </location>
</feature>
<dbReference type="GO" id="GO:0015293">
    <property type="term" value="F:symporter activity"/>
    <property type="evidence" value="ECO:0007669"/>
    <property type="project" value="TreeGrafter"/>
</dbReference>
<feature type="transmembrane region" description="Helical" evidence="11">
    <location>
        <begin position="6"/>
        <end position="23"/>
    </location>
</feature>
<gene>
    <name evidence="12" type="ORF">METZ01_LOCUS47210</name>
</gene>
<keyword evidence="7" id="KW-0915">Sodium</keyword>
<feature type="transmembrane region" description="Helical" evidence="11">
    <location>
        <begin position="454"/>
        <end position="473"/>
    </location>
</feature>
<dbReference type="GO" id="GO:0006814">
    <property type="term" value="P:sodium ion transport"/>
    <property type="evidence" value="ECO:0007669"/>
    <property type="project" value="UniProtKB-KW"/>
</dbReference>
<name>A0A381RR37_9ZZZZ</name>
<reference evidence="12" key="1">
    <citation type="submission" date="2018-05" db="EMBL/GenBank/DDBJ databases">
        <authorList>
            <person name="Lanie J.A."/>
            <person name="Ng W.-L."/>
            <person name="Kazmierczak K.M."/>
            <person name="Andrzejewski T.M."/>
            <person name="Davidsen T.M."/>
            <person name="Wayne K.J."/>
            <person name="Tettelin H."/>
            <person name="Glass J.I."/>
            <person name="Rusch D."/>
            <person name="Podicherti R."/>
            <person name="Tsui H.-C.T."/>
            <person name="Winkler M.E."/>
        </authorList>
    </citation>
    <scope>NUCLEOTIDE SEQUENCE</scope>
</reference>
<keyword evidence="8" id="KW-0406">Ion transport</keyword>
<feature type="transmembrane region" description="Helical" evidence="11">
    <location>
        <begin position="135"/>
        <end position="160"/>
    </location>
</feature>
<keyword evidence="9 11" id="KW-0472">Membrane</keyword>
<feature type="transmembrane region" description="Helical" evidence="11">
    <location>
        <begin position="427"/>
        <end position="447"/>
    </location>
</feature>
<protein>
    <recommendedName>
        <fullName evidence="13">Sodium:solute symporter</fullName>
    </recommendedName>
</protein>
<evidence type="ECO:0000256" key="3">
    <source>
        <dbReference type="ARBA" id="ARBA00022448"/>
    </source>
</evidence>
<dbReference type="Gene3D" id="1.20.1730.10">
    <property type="entry name" value="Sodium/glucose cotransporter"/>
    <property type="match status" value="1"/>
</dbReference>
<evidence type="ECO:0000256" key="7">
    <source>
        <dbReference type="ARBA" id="ARBA00023053"/>
    </source>
</evidence>
<evidence type="ECO:0000256" key="6">
    <source>
        <dbReference type="ARBA" id="ARBA00022989"/>
    </source>
</evidence>
<evidence type="ECO:0000313" key="12">
    <source>
        <dbReference type="EMBL" id="SUZ94356.1"/>
    </source>
</evidence>
<dbReference type="InterPro" id="IPR051163">
    <property type="entry name" value="Sodium:Solute_Symporter_SSF"/>
</dbReference>
<feature type="transmembrane region" description="Helical" evidence="11">
    <location>
        <begin position="288"/>
        <end position="314"/>
    </location>
</feature>
<comment type="similarity">
    <text evidence="2">Belongs to the sodium:solute symporter (SSF) (TC 2.A.21) family.</text>
</comment>
<feature type="transmembrane region" description="Helical" evidence="11">
    <location>
        <begin position="249"/>
        <end position="267"/>
    </location>
</feature>
<evidence type="ECO:0000256" key="4">
    <source>
        <dbReference type="ARBA" id="ARBA00022475"/>
    </source>
</evidence>
<feature type="transmembrane region" description="Helical" evidence="11">
    <location>
        <begin position="479"/>
        <end position="499"/>
    </location>
</feature>
<feature type="transmembrane region" description="Helical" evidence="11">
    <location>
        <begin position="403"/>
        <end position="421"/>
    </location>
</feature>
<keyword evidence="3" id="KW-0813">Transport</keyword>
<evidence type="ECO:0000256" key="11">
    <source>
        <dbReference type="SAM" id="Phobius"/>
    </source>
</evidence>
<keyword evidence="5 11" id="KW-0812">Transmembrane</keyword>
<accession>A0A381RR37</accession>
<evidence type="ECO:0000256" key="9">
    <source>
        <dbReference type="ARBA" id="ARBA00023136"/>
    </source>
</evidence>
<feature type="transmembrane region" description="Helical" evidence="11">
    <location>
        <begin position="194"/>
        <end position="216"/>
    </location>
</feature>
<dbReference type="EMBL" id="UINC01002227">
    <property type="protein sequence ID" value="SUZ94356.1"/>
    <property type="molecule type" value="Genomic_DNA"/>
</dbReference>
<dbReference type="Pfam" id="PF00474">
    <property type="entry name" value="SSF"/>
    <property type="match status" value="2"/>
</dbReference>
<sequence length="513" mass="55777">MRALDLVVLTVYLFCVLLFGAYFSRSQRNVRDYFTTGKNIPWWAVMGSIVATETSTVSVISVPGLAYSGNFSFLQLVFGYLLGRIAVTVIFIPAYFRGNLVSVYEILGNRFGDSVRRFTSLLFLLTRTVADGLRLFATGLVLTTLFLVTPGVVTTLHSWFPTLEPNVSLLILSILIIGSITVIYTVLGGMSAVIWTDVVQLGLYLAGAGLAATILLNQIPGGWAEISTAASAAGKFQLFDFTVTATQDYTFWSGLIGGAFLTMATHGTDQLIVQRYLCCRNARQARTALLGSGLLIASQFVLFLLIGVMLWYYYLTYAPHDVTAFTINGEVQTDRIFPYFIVTHLPSGVVGLVVAAIFAAAMSTLSSSLNSSSAATLGDFYIPLTKHLRDAGHYLRVSRWTTVFWASAQISVALLAIKLSTRVIDEVLGVASFTNGIILGIFFLGTFTQVGQRAAALGIASGVSIMIAVWSFTAISWQWYVLIGSITTLMIGWMSGLMLGNYDRRNLSGENSV</sequence>
<evidence type="ECO:0000256" key="1">
    <source>
        <dbReference type="ARBA" id="ARBA00004651"/>
    </source>
</evidence>
<dbReference type="InterPro" id="IPR001734">
    <property type="entry name" value="Na/solute_symporter"/>
</dbReference>
<keyword evidence="4" id="KW-1003">Cell membrane</keyword>
<evidence type="ECO:0008006" key="13">
    <source>
        <dbReference type="Google" id="ProtNLM"/>
    </source>
</evidence>
<dbReference type="CDD" id="cd11493">
    <property type="entry name" value="SLC5sbd_NIS-like_u1"/>
    <property type="match status" value="1"/>
</dbReference>
<proteinExistence type="inferred from homology"/>
<feature type="transmembrane region" description="Helical" evidence="11">
    <location>
        <begin position="43"/>
        <end position="67"/>
    </location>
</feature>
<dbReference type="InterPro" id="IPR038377">
    <property type="entry name" value="Na/Glc_symporter_sf"/>
</dbReference>
<organism evidence="12">
    <name type="scientific">marine metagenome</name>
    <dbReference type="NCBI Taxonomy" id="408172"/>
    <lineage>
        <taxon>unclassified sequences</taxon>
        <taxon>metagenomes</taxon>
        <taxon>ecological metagenomes</taxon>
    </lineage>
</organism>
<keyword evidence="10" id="KW-0739">Sodium transport</keyword>
<evidence type="ECO:0000256" key="10">
    <source>
        <dbReference type="ARBA" id="ARBA00023201"/>
    </source>
</evidence>
<dbReference type="GO" id="GO:0005886">
    <property type="term" value="C:plasma membrane"/>
    <property type="evidence" value="ECO:0007669"/>
    <property type="project" value="UniProtKB-SubCell"/>
</dbReference>
<dbReference type="PANTHER" id="PTHR42985:SF47">
    <property type="entry name" value="INTEGRAL MEMBRANE TRANSPORT PROTEIN"/>
    <property type="match status" value="1"/>
</dbReference>
<dbReference type="PROSITE" id="PS50283">
    <property type="entry name" value="NA_SOLUT_SYMP_3"/>
    <property type="match status" value="1"/>
</dbReference>
<evidence type="ECO:0000256" key="2">
    <source>
        <dbReference type="ARBA" id="ARBA00006434"/>
    </source>
</evidence>
<comment type="subcellular location">
    <subcellularLocation>
        <location evidence="1">Cell membrane</location>
        <topology evidence="1">Multi-pass membrane protein</topology>
    </subcellularLocation>
</comment>
<feature type="transmembrane region" description="Helical" evidence="11">
    <location>
        <begin position="336"/>
        <end position="361"/>
    </location>
</feature>
<dbReference type="PANTHER" id="PTHR42985">
    <property type="entry name" value="SODIUM-COUPLED MONOCARBOXYLATE TRANSPORTER"/>
    <property type="match status" value="1"/>
</dbReference>
<keyword evidence="6 11" id="KW-1133">Transmembrane helix</keyword>